<organism evidence="23 24">
    <name type="scientific">Bacillus smithii 7_3_47FAA</name>
    <dbReference type="NCBI Taxonomy" id="665952"/>
    <lineage>
        <taxon>Bacteria</taxon>
        <taxon>Bacillati</taxon>
        <taxon>Bacillota</taxon>
        <taxon>Bacilli</taxon>
        <taxon>Bacillales</taxon>
        <taxon>Bacillaceae</taxon>
        <taxon>Bacillus</taxon>
    </lineage>
</organism>
<reference evidence="23 24" key="1">
    <citation type="submission" date="2011-09" db="EMBL/GenBank/DDBJ databases">
        <title>The Genome Sequence of Bacillus smithii 7_3_47FAA.</title>
        <authorList>
            <consortium name="The Broad Institute Genome Sequencing Platform"/>
            <person name="Earl A."/>
            <person name="Ward D."/>
            <person name="Feldgarden M."/>
            <person name="Gevers D."/>
            <person name="Daigneault M."/>
            <person name="Strauss J."/>
            <person name="Allen-Vercoe E."/>
            <person name="Young S.K."/>
            <person name="Zeng Q."/>
            <person name="Gargeya S."/>
            <person name="Fitzgerald M."/>
            <person name="Haas B."/>
            <person name="Abouelleil A."/>
            <person name="Alvarado L."/>
            <person name="Arachchi H.M."/>
            <person name="Berlin A."/>
            <person name="Brown A."/>
            <person name="Chapman S.B."/>
            <person name="Chen Z."/>
            <person name="Dunbar C."/>
            <person name="Freedman E."/>
            <person name="Gearin G."/>
            <person name="Goldberg J."/>
            <person name="Griggs A."/>
            <person name="Gujja S."/>
            <person name="Heiman D."/>
            <person name="Howarth C."/>
            <person name="Larson L."/>
            <person name="Lui A."/>
            <person name="MacDonald P.J.P."/>
            <person name="Montmayeur A."/>
            <person name="Murphy C."/>
            <person name="Neiman D."/>
            <person name="Pearson M."/>
            <person name="Priest M."/>
            <person name="Roberts A."/>
            <person name="Saif S."/>
            <person name="Shea T."/>
            <person name="Shenoy N."/>
            <person name="Sisk P."/>
            <person name="Stolte C."/>
            <person name="Sykes S."/>
            <person name="Wortman J."/>
            <person name="Nusbaum C."/>
            <person name="Birren B."/>
        </authorList>
    </citation>
    <scope>NUCLEOTIDE SEQUENCE [LARGE SCALE GENOMIC DNA]</scope>
    <source>
        <strain evidence="23 24">7_3_47FAA</strain>
    </source>
</reference>
<dbReference type="FunFam" id="1.10.3810.10:FF:000001">
    <property type="entry name" value="Penicillin-binding protein 1A"/>
    <property type="match status" value="1"/>
</dbReference>
<feature type="region of interest" description="Disordered" evidence="20">
    <location>
        <begin position="784"/>
        <end position="914"/>
    </location>
</feature>
<dbReference type="Gene3D" id="2.60.40.10">
    <property type="entry name" value="Immunoglobulins"/>
    <property type="match status" value="1"/>
</dbReference>
<evidence type="ECO:0000256" key="10">
    <source>
        <dbReference type="ARBA" id="ARBA00022679"/>
    </source>
</evidence>
<evidence type="ECO:0000256" key="9">
    <source>
        <dbReference type="ARBA" id="ARBA00022676"/>
    </source>
</evidence>
<feature type="compositionally biased region" description="Polar residues" evidence="20">
    <location>
        <begin position="896"/>
        <end position="914"/>
    </location>
</feature>
<dbReference type="PROSITE" id="PS50853">
    <property type="entry name" value="FN3"/>
    <property type="match status" value="1"/>
</dbReference>
<dbReference type="Proteomes" id="UP000011747">
    <property type="component" value="Unassembled WGS sequence"/>
</dbReference>
<dbReference type="NCBIfam" id="TIGR02074">
    <property type="entry name" value="PBP_1a_fam"/>
    <property type="match status" value="1"/>
</dbReference>
<dbReference type="InterPro" id="IPR003961">
    <property type="entry name" value="FN3_dom"/>
</dbReference>
<dbReference type="InterPro" id="IPR023346">
    <property type="entry name" value="Lysozyme-like_dom_sf"/>
</dbReference>
<evidence type="ECO:0000256" key="1">
    <source>
        <dbReference type="ARBA" id="ARBA00003921"/>
    </source>
</evidence>
<evidence type="ECO:0000256" key="14">
    <source>
        <dbReference type="ARBA" id="ARBA00023268"/>
    </source>
</evidence>
<feature type="region of interest" description="Disordered" evidence="20">
    <location>
        <begin position="1"/>
        <end position="24"/>
    </location>
</feature>
<keyword evidence="12" id="KW-0133">Cell shape</keyword>
<comment type="similarity">
    <text evidence="3">In the C-terminal section; belongs to the transpeptidase family.</text>
</comment>
<feature type="transmembrane region" description="Helical" evidence="21">
    <location>
        <begin position="32"/>
        <end position="55"/>
    </location>
</feature>
<evidence type="ECO:0000256" key="3">
    <source>
        <dbReference type="ARBA" id="ARBA00007090"/>
    </source>
</evidence>
<feature type="compositionally biased region" description="Polar residues" evidence="20">
    <location>
        <begin position="710"/>
        <end position="723"/>
    </location>
</feature>
<evidence type="ECO:0000259" key="22">
    <source>
        <dbReference type="PROSITE" id="PS50853"/>
    </source>
</evidence>
<accession>G9QP28</accession>
<dbReference type="AlphaFoldDB" id="G9QP28"/>
<keyword evidence="15" id="KW-0961">Cell wall biogenesis/degradation</keyword>
<dbReference type="SUPFAM" id="SSF49265">
    <property type="entry name" value="Fibronectin type III"/>
    <property type="match status" value="1"/>
</dbReference>
<dbReference type="InterPro" id="IPR050396">
    <property type="entry name" value="Glycosyltr_51/Transpeptidase"/>
</dbReference>
<keyword evidence="21" id="KW-0472">Membrane</keyword>
<dbReference type="SUPFAM" id="SSF56601">
    <property type="entry name" value="beta-lactamase/transpeptidase-like"/>
    <property type="match status" value="1"/>
</dbReference>
<dbReference type="InterPro" id="IPR001264">
    <property type="entry name" value="Glyco_trans_51"/>
</dbReference>
<keyword evidence="24" id="KW-1185">Reference proteome</keyword>
<evidence type="ECO:0000256" key="17">
    <source>
        <dbReference type="ARBA" id="ARBA00044770"/>
    </source>
</evidence>
<dbReference type="InterPro" id="IPR013783">
    <property type="entry name" value="Ig-like_fold"/>
</dbReference>
<dbReference type="Pfam" id="PF00912">
    <property type="entry name" value="Transgly"/>
    <property type="match status" value="1"/>
</dbReference>
<sequence length="914" mass="101199">MADQYKSRTERRRQQSKKPKKKRNGGSLAKRILLSLVIVGLVMLVGGIGTFAYFIKDAPKLNESMLKDPIPSKIYDKDGHYITSVGSENRDYVKYDEVPKLVRDAIIATEDARFYQHHGIDIIRTIKAIISNVTNGYGSQGGSTITQQVVKNSFLTHEKTIKRKVQEWWLAYQLERKYTKAQIFEMYVNKIYMSDGIFGIKAAAKHYFNKDLNQLNLTEAAMLAGMPQSPNNYNPFEHPEQAEKRKDIVLSLMEQHGKITEQQMRQAEADHVTHYLVPPSKRKVDTADNKYGAFIDLVVDEVKNMGGYNAYSDGLKIYTTLDPDAQSYVENMMNTNDVIQYPDDKFQAGLVLLDTKTGEIRAIGGGRNQKVRRGYNYAVDAHRQPGSTIKPLIDYGPAIEYLKWSTYHQLTDEPYSYSNGQPIRNANGTYKGQVSIRKALQWSYNIPALKTFQAVGPDKASEFLSNLGIHFDHMYESYAIGGMDQGPSPLQMAGAYAAFGDNGIYHKPHCIKKIVLRDGETEIKNQIDPQIAMKDYTAYMVTDMLKDVVKSGTGQTANIPGLPLAGKTGTTNYDEETRQKYGIPDYANKDSWFVGYTTKYSMAVWTGYPEPNKNYLTPEESKIAQKMFKNVMAHVSSNTETKDFKKPKSVVELPIVAGSDPPRIASKSVPRDKVDYELFVRGEEPTQYSDDSSEDNNQEKKDDKKEEEQTVSAPSGLSGQYDPLTQSITLSWNYDQPASFEVTASSSQGTTTQTTNGTSIVISGVQPGSTYSFSVVAIVDGKRSAPASTSVNVPGEENSDQSQGNNQDQGTTNPNENPTDNNNGNENSNNGMNGGNNNNDNSNGNNGNSNNQNPEQPSNNTGNGNQSGGNGSNNHTQPNQPNQPSTPPNQNKQQPVSGQSTKGSASTNSVPPNE</sequence>
<feature type="compositionally biased region" description="Low complexity" evidence="20">
    <location>
        <begin position="800"/>
        <end position="864"/>
    </location>
</feature>
<dbReference type="GO" id="GO:0009002">
    <property type="term" value="F:serine-type D-Ala-D-Ala carboxypeptidase activity"/>
    <property type="evidence" value="ECO:0007669"/>
    <property type="project" value="UniProtKB-EC"/>
</dbReference>
<evidence type="ECO:0000256" key="16">
    <source>
        <dbReference type="ARBA" id="ARBA00034000"/>
    </source>
</evidence>
<gene>
    <name evidence="23" type="ORF">HMPREF1015_00045</name>
</gene>
<evidence type="ECO:0000313" key="24">
    <source>
        <dbReference type="Proteomes" id="UP000011747"/>
    </source>
</evidence>
<evidence type="ECO:0000256" key="12">
    <source>
        <dbReference type="ARBA" id="ARBA00022960"/>
    </source>
</evidence>
<dbReference type="EMBL" id="ACWF01000149">
    <property type="protein sequence ID" value="EHL74284.1"/>
    <property type="molecule type" value="Genomic_DNA"/>
</dbReference>
<dbReference type="Pfam" id="PF00905">
    <property type="entry name" value="Transpeptidase"/>
    <property type="match status" value="1"/>
</dbReference>
<evidence type="ECO:0000256" key="19">
    <source>
        <dbReference type="ARBA" id="ARBA00060592"/>
    </source>
</evidence>
<dbReference type="GO" id="GO:0008658">
    <property type="term" value="F:penicillin binding"/>
    <property type="evidence" value="ECO:0007669"/>
    <property type="project" value="InterPro"/>
</dbReference>
<keyword evidence="10" id="KW-0808">Transferase</keyword>
<evidence type="ECO:0000256" key="20">
    <source>
        <dbReference type="SAM" id="MobiDB-lite"/>
    </source>
</evidence>
<evidence type="ECO:0000256" key="6">
    <source>
        <dbReference type="ARBA" id="ARBA00018638"/>
    </source>
</evidence>
<keyword evidence="13" id="KW-0573">Peptidoglycan synthesis</keyword>
<proteinExistence type="inferred from homology"/>
<dbReference type="PATRIC" id="fig|665952.3.peg.2908"/>
<dbReference type="RefSeq" id="WP_003355103.1">
    <property type="nucleotide sequence ID" value="NZ_JH414764.1"/>
</dbReference>
<dbReference type="GO" id="GO:0008955">
    <property type="term" value="F:peptidoglycan glycosyltransferase activity"/>
    <property type="evidence" value="ECO:0007669"/>
    <property type="project" value="UniProtKB-EC"/>
</dbReference>
<keyword evidence="21" id="KW-0812">Transmembrane</keyword>
<evidence type="ECO:0000256" key="15">
    <source>
        <dbReference type="ARBA" id="ARBA00023316"/>
    </source>
</evidence>
<comment type="pathway">
    <text evidence="19">Glycan biosynthesis.</text>
</comment>
<dbReference type="GO" id="GO:0009252">
    <property type="term" value="P:peptidoglycan biosynthetic process"/>
    <property type="evidence" value="ECO:0007669"/>
    <property type="project" value="UniProtKB-KW"/>
</dbReference>
<dbReference type="HOGENOM" id="CLU_006354_2_5_9"/>
<protein>
    <recommendedName>
        <fullName evidence="6">Penicillin-binding protein 1A</fullName>
        <ecNumber evidence="17">2.4.99.28</ecNumber>
        <ecNumber evidence="5">3.4.16.4</ecNumber>
    </recommendedName>
</protein>
<feature type="compositionally biased region" description="Basic residues" evidence="20">
    <location>
        <begin position="9"/>
        <end position="24"/>
    </location>
</feature>
<dbReference type="InterPro" id="IPR001460">
    <property type="entry name" value="PCN-bd_Tpept"/>
</dbReference>
<dbReference type="Pfam" id="PF00041">
    <property type="entry name" value="fn3"/>
    <property type="match status" value="1"/>
</dbReference>
<keyword evidence="11" id="KW-0378">Hydrolase</keyword>
<feature type="region of interest" description="Disordered" evidence="20">
    <location>
        <begin position="680"/>
        <end position="723"/>
    </location>
</feature>
<feature type="domain" description="Fibronectin type-III" evidence="22">
    <location>
        <begin position="713"/>
        <end position="798"/>
    </location>
</feature>
<comment type="catalytic activity">
    <reaction evidence="18">
        <text>[GlcNAc-(1-&gt;4)-Mur2Ac(oyl-L-Ala-gamma-D-Glu-L-Lys-D-Ala-D-Ala)](n)-di-trans,octa-cis-undecaprenyl diphosphate + beta-D-GlcNAc-(1-&gt;4)-Mur2Ac(oyl-L-Ala-gamma-D-Glu-L-Lys-D-Ala-D-Ala)-di-trans,octa-cis-undecaprenyl diphosphate = [GlcNAc-(1-&gt;4)-Mur2Ac(oyl-L-Ala-gamma-D-Glu-L-Lys-D-Ala-D-Ala)](n+1)-di-trans,octa-cis-undecaprenyl diphosphate + di-trans,octa-cis-undecaprenyl diphosphate + H(+)</text>
        <dbReference type="Rhea" id="RHEA:23708"/>
        <dbReference type="Rhea" id="RHEA-COMP:9602"/>
        <dbReference type="Rhea" id="RHEA-COMP:9603"/>
        <dbReference type="ChEBI" id="CHEBI:15378"/>
        <dbReference type="ChEBI" id="CHEBI:58405"/>
        <dbReference type="ChEBI" id="CHEBI:60033"/>
        <dbReference type="ChEBI" id="CHEBI:78435"/>
        <dbReference type="EC" id="2.4.99.28"/>
    </reaction>
</comment>
<comment type="caution">
    <text evidence="23">The sequence shown here is derived from an EMBL/GenBank/DDBJ whole genome shotgun (WGS) entry which is preliminary data.</text>
</comment>
<evidence type="ECO:0000256" key="18">
    <source>
        <dbReference type="ARBA" id="ARBA00049902"/>
    </source>
</evidence>
<evidence type="ECO:0000256" key="5">
    <source>
        <dbReference type="ARBA" id="ARBA00012448"/>
    </source>
</evidence>
<evidence type="ECO:0000256" key="11">
    <source>
        <dbReference type="ARBA" id="ARBA00022801"/>
    </source>
</evidence>
<evidence type="ECO:0000256" key="2">
    <source>
        <dbReference type="ARBA" id="ARBA00004752"/>
    </source>
</evidence>
<dbReference type="Gene3D" id="3.40.710.10">
    <property type="entry name" value="DD-peptidase/beta-lactamase superfamily"/>
    <property type="match status" value="1"/>
</dbReference>
<dbReference type="EC" id="3.4.16.4" evidence="5"/>
<evidence type="ECO:0000256" key="4">
    <source>
        <dbReference type="ARBA" id="ARBA00007739"/>
    </source>
</evidence>
<dbReference type="EC" id="2.4.99.28" evidence="17"/>
<keyword evidence="14" id="KW-0511">Multifunctional enzyme</keyword>
<dbReference type="SUPFAM" id="SSF53955">
    <property type="entry name" value="Lysozyme-like"/>
    <property type="match status" value="1"/>
</dbReference>
<dbReference type="Gene3D" id="1.10.3810.10">
    <property type="entry name" value="Biosynthetic peptidoglycan transglycosylase-like"/>
    <property type="match status" value="1"/>
</dbReference>
<keyword evidence="7" id="KW-0121">Carboxypeptidase</keyword>
<dbReference type="PANTHER" id="PTHR32282:SF29">
    <property type="entry name" value="PENICILLIN-BINDING PROTEIN 1A"/>
    <property type="match status" value="1"/>
</dbReference>
<dbReference type="GO" id="GO:0071555">
    <property type="term" value="P:cell wall organization"/>
    <property type="evidence" value="ECO:0007669"/>
    <property type="project" value="UniProtKB-KW"/>
</dbReference>
<dbReference type="PANTHER" id="PTHR32282">
    <property type="entry name" value="BINDING PROTEIN TRANSPEPTIDASE, PUTATIVE-RELATED"/>
    <property type="match status" value="1"/>
</dbReference>
<evidence type="ECO:0000256" key="7">
    <source>
        <dbReference type="ARBA" id="ARBA00022645"/>
    </source>
</evidence>
<comment type="similarity">
    <text evidence="4">In the N-terminal section; belongs to the glycosyltransferase 51 family.</text>
</comment>
<dbReference type="InterPro" id="IPR012338">
    <property type="entry name" value="Beta-lactam/transpept-like"/>
</dbReference>
<dbReference type="InterPro" id="IPR036116">
    <property type="entry name" value="FN3_sf"/>
</dbReference>
<keyword evidence="8" id="KW-0645">Protease</keyword>
<evidence type="ECO:0000256" key="21">
    <source>
        <dbReference type="SAM" id="Phobius"/>
    </source>
</evidence>
<keyword evidence="21" id="KW-1133">Transmembrane helix</keyword>
<feature type="compositionally biased region" description="Low complexity" evidence="20">
    <location>
        <begin position="872"/>
        <end position="895"/>
    </location>
</feature>
<evidence type="ECO:0000256" key="8">
    <source>
        <dbReference type="ARBA" id="ARBA00022670"/>
    </source>
</evidence>
<dbReference type="GO" id="GO:0030288">
    <property type="term" value="C:outer membrane-bounded periplasmic space"/>
    <property type="evidence" value="ECO:0007669"/>
    <property type="project" value="TreeGrafter"/>
</dbReference>
<feature type="compositionally biased region" description="Basic and acidic residues" evidence="20">
    <location>
        <begin position="697"/>
        <end position="708"/>
    </location>
</feature>
<comment type="function">
    <text evidence="1">Cell wall formation.</text>
</comment>
<dbReference type="FunFam" id="3.40.710.10:FF:000020">
    <property type="entry name" value="Penicillin-binding protein 1A"/>
    <property type="match status" value="1"/>
</dbReference>
<evidence type="ECO:0000313" key="23">
    <source>
        <dbReference type="EMBL" id="EHL74284.1"/>
    </source>
</evidence>
<dbReference type="GO" id="GO:0008360">
    <property type="term" value="P:regulation of cell shape"/>
    <property type="evidence" value="ECO:0007669"/>
    <property type="project" value="UniProtKB-KW"/>
</dbReference>
<name>G9QP28_9BACI</name>
<comment type="pathway">
    <text evidence="2">Cell wall biogenesis; peptidoglycan biosynthesis.</text>
</comment>
<evidence type="ECO:0000256" key="13">
    <source>
        <dbReference type="ARBA" id="ARBA00022984"/>
    </source>
</evidence>
<dbReference type="InterPro" id="IPR036950">
    <property type="entry name" value="PBP_transglycosylase"/>
</dbReference>
<keyword evidence="9" id="KW-0328">Glycosyltransferase</keyword>
<dbReference type="GO" id="GO:0006508">
    <property type="term" value="P:proteolysis"/>
    <property type="evidence" value="ECO:0007669"/>
    <property type="project" value="UniProtKB-KW"/>
</dbReference>
<comment type="catalytic activity">
    <reaction evidence="16">
        <text>Preferential cleavage: (Ac)2-L-Lys-D-Ala-|-D-Ala. Also transpeptidation of peptidyl-alanyl moieties that are N-acyl substituents of D-alanine.</text>
        <dbReference type="EC" id="3.4.16.4"/>
    </reaction>
</comment>